<evidence type="ECO:0000256" key="3">
    <source>
        <dbReference type="ARBA" id="ARBA00022989"/>
    </source>
</evidence>
<feature type="transmembrane region" description="Helical" evidence="5">
    <location>
        <begin position="51"/>
        <end position="68"/>
    </location>
</feature>
<dbReference type="Gene3D" id="1.20.1250.20">
    <property type="entry name" value="MFS general substrate transporter like domains"/>
    <property type="match status" value="1"/>
</dbReference>
<reference evidence="6 7" key="1">
    <citation type="submission" date="2016-12" db="EMBL/GenBank/DDBJ databases">
        <title>The genomes of Aspergillus section Nigri reveals drivers in fungal speciation.</title>
        <authorList>
            <consortium name="DOE Joint Genome Institute"/>
            <person name="Vesth T.C."/>
            <person name="Nybo J."/>
            <person name="Theobald S."/>
            <person name="Brandl J."/>
            <person name="Frisvad J.C."/>
            <person name="Nielsen K.F."/>
            <person name="Lyhne E.K."/>
            <person name="Kogle M.E."/>
            <person name="Kuo A."/>
            <person name="Riley R."/>
            <person name="Clum A."/>
            <person name="Nolan M."/>
            <person name="Lipzen A."/>
            <person name="Salamov A."/>
            <person name="Henrissat B."/>
            <person name="Wiebenga A."/>
            <person name="De Vries R.P."/>
            <person name="Grigoriev I.V."/>
            <person name="Mortensen U.H."/>
            <person name="Andersen M.R."/>
            <person name="Baker S.E."/>
        </authorList>
    </citation>
    <scope>NUCLEOTIDE SEQUENCE [LARGE SCALE GENOMIC DNA]</scope>
    <source>
        <strain evidence="6 7">IBT 23096</strain>
    </source>
</reference>
<dbReference type="PANTHER" id="PTHR23294:SF59">
    <property type="entry name" value="UNC93-LIKE PROTEIN C922.05C"/>
    <property type="match status" value="1"/>
</dbReference>
<feature type="transmembrane region" description="Helical" evidence="5">
    <location>
        <begin position="230"/>
        <end position="249"/>
    </location>
</feature>
<feature type="transmembrane region" description="Helical" evidence="5">
    <location>
        <begin position="293"/>
        <end position="316"/>
    </location>
</feature>
<evidence type="ECO:0000313" key="6">
    <source>
        <dbReference type="EMBL" id="PLB46627.1"/>
    </source>
</evidence>
<dbReference type="Pfam" id="PF07690">
    <property type="entry name" value="MFS_1"/>
    <property type="match status" value="1"/>
</dbReference>
<feature type="transmembrane region" description="Helical" evidence="5">
    <location>
        <begin position="261"/>
        <end position="281"/>
    </location>
</feature>
<dbReference type="InterPro" id="IPR036259">
    <property type="entry name" value="MFS_trans_sf"/>
</dbReference>
<organism evidence="6 7">
    <name type="scientific">Aspergillus steynii IBT 23096</name>
    <dbReference type="NCBI Taxonomy" id="1392250"/>
    <lineage>
        <taxon>Eukaryota</taxon>
        <taxon>Fungi</taxon>
        <taxon>Dikarya</taxon>
        <taxon>Ascomycota</taxon>
        <taxon>Pezizomycotina</taxon>
        <taxon>Eurotiomycetes</taxon>
        <taxon>Eurotiomycetidae</taxon>
        <taxon>Eurotiales</taxon>
        <taxon>Aspergillaceae</taxon>
        <taxon>Aspergillus</taxon>
        <taxon>Aspergillus subgen. Circumdati</taxon>
    </lineage>
</organism>
<evidence type="ECO:0000313" key="7">
    <source>
        <dbReference type="Proteomes" id="UP000234275"/>
    </source>
</evidence>
<evidence type="ECO:0000256" key="4">
    <source>
        <dbReference type="ARBA" id="ARBA00023136"/>
    </source>
</evidence>
<dbReference type="EMBL" id="MSFO01000006">
    <property type="protein sequence ID" value="PLB46627.1"/>
    <property type="molecule type" value="Genomic_DNA"/>
</dbReference>
<feature type="transmembrane region" description="Helical" evidence="5">
    <location>
        <begin position="336"/>
        <end position="361"/>
    </location>
</feature>
<feature type="transmembrane region" description="Helical" evidence="5">
    <location>
        <begin position="402"/>
        <end position="424"/>
    </location>
</feature>
<feature type="transmembrane region" description="Helical" evidence="5">
    <location>
        <begin position="373"/>
        <end position="390"/>
    </location>
</feature>
<keyword evidence="4 5" id="KW-0472">Membrane</keyword>
<dbReference type="VEuPathDB" id="FungiDB:P170DRAFT_477503"/>
<feature type="transmembrane region" description="Helical" evidence="5">
    <location>
        <begin position="12"/>
        <end position="31"/>
    </location>
</feature>
<name>A0A2I2G167_9EURO</name>
<dbReference type="InterPro" id="IPR011701">
    <property type="entry name" value="MFS"/>
</dbReference>
<dbReference type="InterPro" id="IPR051617">
    <property type="entry name" value="UNC-93-like_regulator"/>
</dbReference>
<dbReference type="PANTHER" id="PTHR23294">
    <property type="entry name" value="ET TRANSLATION PRODUCT-RELATED"/>
    <property type="match status" value="1"/>
</dbReference>
<feature type="transmembrane region" description="Helical" evidence="5">
    <location>
        <begin position="100"/>
        <end position="130"/>
    </location>
</feature>
<evidence type="ECO:0000256" key="2">
    <source>
        <dbReference type="ARBA" id="ARBA00022692"/>
    </source>
</evidence>
<protein>
    <submittedName>
        <fullName evidence="6">MFS general substrate transporter</fullName>
    </submittedName>
</protein>
<evidence type="ECO:0000256" key="1">
    <source>
        <dbReference type="ARBA" id="ARBA00004141"/>
    </source>
</evidence>
<accession>A0A2I2G167</accession>
<comment type="subcellular location">
    <subcellularLocation>
        <location evidence="1">Membrane</location>
        <topology evidence="1">Multi-pass membrane protein</topology>
    </subcellularLocation>
</comment>
<gene>
    <name evidence="6" type="ORF">P170DRAFT_477503</name>
</gene>
<feature type="transmembrane region" description="Helical" evidence="5">
    <location>
        <begin position="173"/>
        <end position="192"/>
    </location>
</feature>
<dbReference type="GeneID" id="36561175"/>
<dbReference type="SUPFAM" id="SSF103473">
    <property type="entry name" value="MFS general substrate transporter"/>
    <property type="match status" value="1"/>
</dbReference>
<comment type="caution">
    <text evidence="6">The sequence shown here is derived from an EMBL/GenBank/DDBJ whole genome shotgun (WGS) entry which is preliminary data.</text>
</comment>
<proteinExistence type="predicted"/>
<feature type="transmembrane region" description="Helical" evidence="5">
    <location>
        <begin position="142"/>
        <end position="161"/>
    </location>
</feature>
<dbReference type="OrthoDB" id="196103at2759"/>
<dbReference type="GO" id="GO:0016020">
    <property type="term" value="C:membrane"/>
    <property type="evidence" value="ECO:0007669"/>
    <property type="project" value="UniProtKB-SubCell"/>
</dbReference>
<sequence length="455" mass="48910">MKLGRLNSPFVQNLLASVVVGLGPGLYVAVTNLGAGGGPANATQMQNIVNSVLYAIYFVVGFFSGSVVTTVGPKYTLVFGTIGYPIYVGSLWYFSNTGNLWFPILGGAILGITAVHLWTAAGFIAFSYATEDKKGTYISMQWGLLSVGSTIASFVAFGINFNAGELKCPDSVYIVFIILMALSLPVALFGIISPADVRRADGTPIAHYPHRGVWEELKGQRQIIMDWRMLALLLPMFGSEVAIIAFSSINSLYFNIRTRSLNSVIFVILQAVGAIGTMAMLDSRKIGTRRARGLLAIVVMGLFTLGLWIGLCVWLSQHPIDLTSPPLWDWTDGPFGGFIVLTLLFGINMVAYQVVVQWIVASLSNDPETLARFAGFAKGCLAGGLCATFGTEAAGLDQIYVVAWTFALQGVGLLCMVLVTWFCVRPTNYGQEEKVVVPVDVDHVGKGVSGKVDGN</sequence>
<dbReference type="RefSeq" id="XP_024701929.1">
    <property type="nucleotide sequence ID" value="XM_024853477.1"/>
</dbReference>
<keyword evidence="3 5" id="KW-1133">Transmembrane helix</keyword>
<dbReference type="Proteomes" id="UP000234275">
    <property type="component" value="Unassembled WGS sequence"/>
</dbReference>
<dbReference type="AlphaFoldDB" id="A0A2I2G167"/>
<feature type="transmembrane region" description="Helical" evidence="5">
    <location>
        <begin position="75"/>
        <end position="94"/>
    </location>
</feature>
<keyword evidence="2 5" id="KW-0812">Transmembrane</keyword>
<dbReference type="GO" id="GO:0022857">
    <property type="term" value="F:transmembrane transporter activity"/>
    <property type="evidence" value="ECO:0007669"/>
    <property type="project" value="InterPro"/>
</dbReference>
<keyword evidence="7" id="KW-1185">Reference proteome</keyword>
<evidence type="ECO:0000256" key="5">
    <source>
        <dbReference type="SAM" id="Phobius"/>
    </source>
</evidence>